<name>A0A9D1I0Y2_9FIRM</name>
<dbReference type="GO" id="GO:0003677">
    <property type="term" value="F:DNA binding"/>
    <property type="evidence" value="ECO:0007669"/>
    <property type="project" value="UniProtKB-KW"/>
</dbReference>
<dbReference type="Pfam" id="PF12802">
    <property type="entry name" value="MarR_2"/>
    <property type="match status" value="1"/>
</dbReference>
<reference evidence="5" key="2">
    <citation type="journal article" date="2021" name="PeerJ">
        <title>Extensive microbial diversity within the chicken gut microbiome revealed by metagenomics and culture.</title>
        <authorList>
            <person name="Gilroy R."/>
            <person name="Ravi A."/>
            <person name="Getino M."/>
            <person name="Pursley I."/>
            <person name="Horton D.L."/>
            <person name="Alikhan N.F."/>
            <person name="Baker D."/>
            <person name="Gharbi K."/>
            <person name="Hall N."/>
            <person name="Watson M."/>
            <person name="Adriaenssens E.M."/>
            <person name="Foster-Nyarko E."/>
            <person name="Jarju S."/>
            <person name="Secka A."/>
            <person name="Antonio M."/>
            <person name="Oren A."/>
            <person name="Chaudhuri R.R."/>
            <person name="La Ragione R."/>
            <person name="Hildebrand F."/>
            <person name="Pallen M.J."/>
        </authorList>
    </citation>
    <scope>NUCLEOTIDE SEQUENCE</scope>
    <source>
        <strain evidence="5">ChiHcec3-6078</strain>
    </source>
</reference>
<organism evidence="5 6">
    <name type="scientific">Candidatus Allocopromorpha excrementigallinarum</name>
    <dbReference type="NCBI Taxonomy" id="2840742"/>
    <lineage>
        <taxon>Bacteria</taxon>
        <taxon>Bacillati</taxon>
        <taxon>Bacillota</taxon>
        <taxon>Clostridia</taxon>
        <taxon>Eubacteriales</taxon>
        <taxon>Eubacteriaceae</taxon>
        <taxon>Eubacteriaceae incertae sedis</taxon>
        <taxon>Candidatus Allocopromorpha</taxon>
    </lineage>
</organism>
<evidence type="ECO:0000313" key="6">
    <source>
        <dbReference type="Proteomes" id="UP000824090"/>
    </source>
</evidence>
<keyword evidence="2" id="KW-0238">DNA-binding</keyword>
<gene>
    <name evidence="5" type="ORF">IAC50_00310</name>
</gene>
<evidence type="ECO:0000256" key="1">
    <source>
        <dbReference type="ARBA" id="ARBA00023015"/>
    </source>
</evidence>
<evidence type="ECO:0000313" key="5">
    <source>
        <dbReference type="EMBL" id="HIU24925.1"/>
    </source>
</evidence>
<comment type="caution">
    <text evidence="5">The sequence shown here is derived from an EMBL/GenBank/DDBJ whole genome shotgun (WGS) entry which is preliminary data.</text>
</comment>
<dbReference type="PANTHER" id="PTHR42756:SF1">
    <property type="entry name" value="TRANSCRIPTIONAL REPRESSOR OF EMRAB OPERON"/>
    <property type="match status" value="1"/>
</dbReference>
<keyword evidence="3" id="KW-0804">Transcription</keyword>
<feature type="domain" description="HTH marR-type" evidence="4">
    <location>
        <begin position="5"/>
        <end position="138"/>
    </location>
</feature>
<dbReference type="SUPFAM" id="SSF46785">
    <property type="entry name" value="Winged helix' DNA-binding domain"/>
    <property type="match status" value="1"/>
</dbReference>
<dbReference type="PROSITE" id="PS50995">
    <property type="entry name" value="HTH_MARR_2"/>
    <property type="match status" value="1"/>
</dbReference>
<dbReference type="InterPro" id="IPR000835">
    <property type="entry name" value="HTH_MarR-typ"/>
</dbReference>
<protein>
    <submittedName>
        <fullName evidence="5">MarR family transcriptional regulator</fullName>
    </submittedName>
</protein>
<dbReference type="GO" id="GO:0003700">
    <property type="term" value="F:DNA-binding transcription factor activity"/>
    <property type="evidence" value="ECO:0007669"/>
    <property type="project" value="InterPro"/>
</dbReference>
<dbReference type="InterPro" id="IPR036388">
    <property type="entry name" value="WH-like_DNA-bd_sf"/>
</dbReference>
<sequence>MERDTKKLLTSLNLLYKEMDEIYHNYAKRSGISNTALWIMYSICEKEEPSTQRELAAEWHYPPQTVNSVLKSFEKDGYIMLVPVPGNQKSKAVVLTEKGRAFAERVVYPMMLAEERALGALTEKEQKAFLSIVEKYVDILKAEISRI</sequence>
<evidence type="ECO:0000256" key="3">
    <source>
        <dbReference type="ARBA" id="ARBA00023163"/>
    </source>
</evidence>
<reference evidence="5" key="1">
    <citation type="submission" date="2020-10" db="EMBL/GenBank/DDBJ databases">
        <authorList>
            <person name="Gilroy R."/>
        </authorList>
    </citation>
    <scope>NUCLEOTIDE SEQUENCE</scope>
    <source>
        <strain evidence="5">ChiHcec3-6078</strain>
    </source>
</reference>
<dbReference type="SMART" id="SM00347">
    <property type="entry name" value="HTH_MARR"/>
    <property type="match status" value="1"/>
</dbReference>
<proteinExistence type="predicted"/>
<dbReference type="InterPro" id="IPR036390">
    <property type="entry name" value="WH_DNA-bd_sf"/>
</dbReference>
<accession>A0A9D1I0Y2</accession>
<dbReference type="Gene3D" id="1.10.10.10">
    <property type="entry name" value="Winged helix-like DNA-binding domain superfamily/Winged helix DNA-binding domain"/>
    <property type="match status" value="1"/>
</dbReference>
<dbReference type="EMBL" id="DVMP01000005">
    <property type="protein sequence ID" value="HIU24925.1"/>
    <property type="molecule type" value="Genomic_DNA"/>
</dbReference>
<dbReference type="Proteomes" id="UP000824090">
    <property type="component" value="Unassembled WGS sequence"/>
</dbReference>
<keyword evidence="1" id="KW-0805">Transcription regulation</keyword>
<dbReference type="AlphaFoldDB" id="A0A9D1I0Y2"/>
<evidence type="ECO:0000256" key="2">
    <source>
        <dbReference type="ARBA" id="ARBA00023125"/>
    </source>
</evidence>
<dbReference type="PANTHER" id="PTHR42756">
    <property type="entry name" value="TRANSCRIPTIONAL REGULATOR, MARR"/>
    <property type="match status" value="1"/>
</dbReference>
<evidence type="ECO:0000259" key="4">
    <source>
        <dbReference type="PROSITE" id="PS50995"/>
    </source>
</evidence>